<evidence type="ECO:0000256" key="2">
    <source>
        <dbReference type="ARBA" id="ARBA00022840"/>
    </source>
</evidence>
<dbReference type="Pfam" id="PF01580">
    <property type="entry name" value="FtsK_SpoIIIE"/>
    <property type="match status" value="1"/>
</dbReference>
<evidence type="ECO:0000256" key="3">
    <source>
        <dbReference type="PROSITE-ProRule" id="PRU00289"/>
    </source>
</evidence>
<feature type="domain" description="FtsK" evidence="4">
    <location>
        <begin position="262"/>
        <end position="448"/>
    </location>
</feature>
<dbReference type="InterPro" id="IPR014969">
    <property type="entry name" value="DNA_S_DndE"/>
</dbReference>
<dbReference type="InterPro" id="IPR038472">
    <property type="entry name" value="DndE_sf"/>
</dbReference>
<dbReference type="Proteomes" id="UP000663720">
    <property type="component" value="Chromosome"/>
</dbReference>
<dbReference type="SUPFAM" id="SSF52540">
    <property type="entry name" value="P-loop containing nucleoside triphosphate hydrolases"/>
    <property type="match status" value="1"/>
</dbReference>
<keyword evidence="2 3" id="KW-0067">ATP-binding</keyword>
<evidence type="ECO:0000313" key="5">
    <source>
        <dbReference type="EMBL" id="QTA78897.1"/>
    </source>
</evidence>
<protein>
    <submittedName>
        <fullName evidence="5">DNA translocase domain-containing protein, FtsK-like</fullName>
    </submittedName>
</protein>
<feature type="binding site" evidence="3">
    <location>
        <begin position="279"/>
        <end position="286"/>
    </location>
    <ligand>
        <name>ATP</name>
        <dbReference type="ChEBI" id="CHEBI:30616"/>
    </ligand>
</feature>
<accession>A0A975GF55</accession>
<keyword evidence="6" id="KW-1185">Reference proteome</keyword>
<dbReference type="RefSeq" id="WP_207690711.1">
    <property type="nucleotide sequence ID" value="NZ_CP061799.1"/>
</dbReference>
<organism evidence="5 6">
    <name type="scientific">Desulfonema limicola</name>
    <dbReference type="NCBI Taxonomy" id="45656"/>
    <lineage>
        <taxon>Bacteria</taxon>
        <taxon>Pseudomonadati</taxon>
        <taxon>Thermodesulfobacteriota</taxon>
        <taxon>Desulfobacteria</taxon>
        <taxon>Desulfobacterales</taxon>
        <taxon>Desulfococcaceae</taxon>
        <taxon>Desulfonema</taxon>
    </lineage>
</organism>
<dbReference type="GO" id="GO:0005524">
    <property type="term" value="F:ATP binding"/>
    <property type="evidence" value="ECO:0007669"/>
    <property type="project" value="UniProtKB-UniRule"/>
</dbReference>
<reference evidence="5" key="1">
    <citation type="journal article" date="2021" name="Microb. Physiol.">
        <title>Proteogenomic Insights into the Physiology of Marine, Sulfate-Reducing, Filamentous Desulfonema limicola and Desulfonema magnum.</title>
        <authorList>
            <person name="Schnaars V."/>
            <person name="Wohlbrand L."/>
            <person name="Scheve S."/>
            <person name="Hinrichs C."/>
            <person name="Reinhardt R."/>
            <person name="Rabus R."/>
        </authorList>
    </citation>
    <scope>NUCLEOTIDE SEQUENCE</scope>
    <source>
        <strain evidence="5">5ac10</strain>
    </source>
</reference>
<dbReference type="GO" id="GO:0003677">
    <property type="term" value="F:DNA binding"/>
    <property type="evidence" value="ECO:0007669"/>
    <property type="project" value="InterPro"/>
</dbReference>
<evidence type="ECO:0000313" key="6">
    <source>
        <dbReference type="Proteomes" id="UP000663720"/>
    </source>
</evidence>
<gene>
    <name evidence="5" type="ORF">dnl_11440</name>
</gene>
<dbReference type="Pfam" id="PF08870">
    <property type="entry name" value="DndE"/>
    <property type="match status" value="1"/>
</dbReference>
<dbReference type="KEGG" id="dli:dnl_11440"/>
<dbReference type="InterPro" id="IPR050206">
    <property type="entry name" value="FtsK/SpoIIIE/SftA"/>
</dbReference>
<dbReference type="PANTHER" id="PTHR22683">
    <property type="entry name" value="SPORULATION PROTEIN RELATED"/>
    <property type="match status" value="1"/>
</dbReference>
<dbReference type="Gene3D" id="3.40.50.300">
    <property type="entry name" value="P-loop containing nucleotide triphosphate hydrolases"/>
    <property type="match status" value="1"/>
</dbReference>
<keyword evidence="1 3" id="KW-0547">Nucleotide-binding</keyword>
<name>A0A975GF55_9BACT</name>
<evidence type="ECO:0000259" key="4">
    <source>
        <dbReference type="PROSITE" id="PS50901"/>
    </source>
</evidence>
<sequence length="498" mass="56480">MSKIYTSFEDEKLIDSVLQKDKGLMCSDKLPKWTVLRLALAQSLKSSAEFYEENQDQPEAGGKEYNLRQVTGKGQENDFTDLFCTLLSVYHRENLFADDNRFRTLLQKHIRRGLRDMRTSWKDSHDFHEYLYQELFTDSDYQKSIIMNLREKIVSAINEIGVSGNIEDQLDGPRITRFLISLSDVNDLDRLRKGLEKLSFLLGLQKQGIFLQSTNQERVAGLDIPRSQDSWYQINGNNLREWVLHTPHNMILPAWPGVDVLGKPFIFDITEAPHILVGGTTGSGKSICLHTLLLSLLLSQSSDQLKICLIDPKHVEFTPYAALPHHMYGKVITSSEEALRILTQLVNEMEERESILASNKVRDIIEGEIKGVIELPRIVVFVEELADIFIQSRAIETPLARLAQKGRAAGIHLILSTQRPDAETFSGLLRSNIPSRIALTVQKSSESKIILDEVGAERLSGKGDMLIKISGSNIIRVHGVKIKQNDIEECISKFRRNE</sequence>
<proteinExistence type="predicted"/>
<dbReference type="Gene3D" id="1.10.1220.160">
    <property type="entry name" value="DNA sulphur modification protein DndE"/>
    <property type="match status" value="1"/>
</dbReference>
<dbReference type="InterPro" id="IPR027417">
    <property type="entry name" value="P-loop_NTPase"/>
</dbReference>
<dbReference type="EMBL" id="CP061799">
    <property type="protein sequence ID" value="QTA78897.1"/>
    <property type="molecule type" value="Genomic_DNA"/>
</dbReference>
<dbReference type="InterPro" id="IPR002543">
    <property type="entry name" value="FtsK_dom"/>
</dbReference>
<dbReference type="PANTHER" id="PTHR22683:SF41">
    <property type="entry name" value="DNA TRANSLOCASE FTSK"/>
    <property type="match status" value="1"/>
</dbReference>
<evidence type="ECO:0000256" key="1">
    <source>
        <dbReference type="ARBA" id="ARBA00022741"/>
    </source>
</evidence>
<dbReference type="PROSITE" id="PS50901">
    <property type="entry name" value="FTSK"/>
    <property type="match status" value="1"/>
</dbReference>
<dbReference type="AlphaFoldDB" id="A0A975GF55"/>